<dbReference type="RefSeq" id="WP_322472231.1">
    <property type="nucleotide sequence ID" value="NZ_JBHRZG010000024.1"/>
</dbReference>
<protein>
    <submittedName>
        <fullName evidence="2">Minor capsid protein</fullName>
    </submittedName>
</protein>
<dbReference type="Proteomes" id="UP001595803">
    <property type="component" value="Unassembled WGS sequence"/>
</dbReference>
<name>A0ABV7ZCL2_9DEIO</name>
<sequence length="265" mass="30392">MADLRLTELLRVLDLAALREQRHMSTMLRAVVRQYRAVSLADVTRQLREALDAPDTRSARARTDLVLKALDIAVKELKLPPAQAERIVRSAVRGRVQSLDELIRLQNPQFSFNDPREVQARAVSVARRDMNTYWAKEQRRFRSDVARVTRQAIRTGLNSEQAADLLQARLKVSRNRAVLIATDQLLTAAATADRLRQRDMGITEYVWRSQHDQKVRDRHRVLDRLGRRGVRRRWSGEPDGIYPGKEIRCRCRAVPVVPAALPRAA</sequence>
<reference evidence="3" key="1">
    <citation type="journal article" date="2019" name="Int. J. Syst. Evol. Microbiol.">
        <title>The Global Catalogue of Microorganisms (GCM) 10K type strain sequencing project: providing services to taxonomists for standard genome sequencing and annotation.</title>
        <authorList>
            <consortium name="The Broad Institute Genomics Platform"/>
            <consortium name="The Broad Institute Genome Sequencing Center for Infectious Disease"/>
            <person name="Wu L."/>
            <person name="Ma J."/>
        </authorList>
    </citation>
    <scope>NUCLEOTIDE SEQUENCE [LARGE SCALE GENOMIC DNA]</scope>
    <source>
        <strain evidence="3">CCTCC AB 2017081</strain>
    </source>
</reference>
<evidence type="ECO:0000259" key="1">
    <source>
        <dbReference type="Pfam" id="PF04233"/>
    </source>
</evidence>
<feature type="domain" description="Phage head morphogenesis" evidence="1">
    <location>
        <begin position="144"/>
        <end position="253"/>
    </location>
</feature>
<gene>
    <name evidence="2" type="ORF">ACFOSB_18150</name>
</gene>
<evidence type="ECO:0000313" key="2">
    <source>
        <dbReference type="EMBL" id="MFC3834784.1"/>
    </source>
</evidence>
<proteinExistence type="predicted"/>
<accession>A0ABV7ZCL2</accession>
<dbReference type="NCBIfam" id="TIGR01641">
    <property type="entry name" value="phageSPP1_gp7"/>
    <property type="match status" value="1"/>
</dbReference>
<dbReference type="EMBL" id="JBHRZG010000024">
    <property type="protein sequence ID" value="MFC3834784.1"/>
    <property type="molecule type" value="Genomic_DNA"/>
</dbReference>
<evidence type="ECO:0000313" key="3">
    <source>
        <dbReference type="Proteomes" id="UP001595803"/>
    </source>
</evidence>
<comment type="caution">
    <text evidence="2">The sequence shown here is derived from an EMBL/GenBank/DDBJ whole genome shotgun (WGS) entry which is preliminary data.</text>
</comment>
<keyword evidence="3" id="KW-1185">Reference proteome</keyword>
<dbReference type="InterPro" id="IPR006528">
    <property type="entry name" value="Phage_head_morphogenesis_dom"/>
</dbReference>
<organism evidence="2 3">
    <name type="scientific">Deinococcus rufus</name>
    <dbReference type="NCBI Taxonomy" id="2136097"/>
    <lineage>
        <taxon>Bacteria</taxon>
        <taxon>Thermotogati</taxon>
        <taxon>Deinococcota</taxon>
        <taxon>Deinococci</taxon>
        <taxon>Deinococcales</taxon>
        <taxon>Deinococcaceae</taxon>
        <taxon>Deinococcus</taxon>
    </lineage>
</organism>
<dbReference type="Pfam" id="PF04233">
    <property type="entry name" value="Phage_Mu_F"/>
    <property type="match status" value="1"/>
</dbReference>